<dbReference type="AlphaFoldDB" id="A0A1H4ACZ7"/>
<dbReference type="Proteomes" id="UP000182257">
    <property type="component" value="Unassembled WGS sequence"/>
</dbReference>
<accession>A0A1H4ACZ7</accession>
<proteinExistence type="predicted"/>
<sequence>MNRLEKGLTVEGALFIDSDTHQLSFKPYKKAKYQPGYYKRPKPKLIKKLPWGWLKQSTRNNILRVSVPLDLGTAHTMNIFKQSASEANNALIDMELKEFC</sequence>
<organism evidence="1 2">
    <name type="scientific">Xylanibacter ruminicola</name>
    <name type="common">Prevotella ruminicola</name>
    <dbReference type="NCBI Taxonomy" id="839"/>
    <lineage>
        <taxon>Bacteria</taxon>
        <taxon>Pseudomonadati</taxon>
        <taxon>Bacteroidota</taxon>
        <taxon>Bacteroidia</taxon>
        <taxon>Bacteroidales</taxon>
        <taxon>Prevotellaceae</taxon>
        <taxon>Xylanibacter</taxon>
    </lineage>
</organism>
<evidence type="ECO:0000313" key="1">
    <source>
        <dbReference type="EMBL" id="SEA33817.1"/>
    </source>
</evidence>
<protein>
    <submittedName>
        <fullName evidence="1">Uncharacterized protein</fullName>
    </submittedName>
</protein>
<name>A0A1H4ACZ7_XYLRU</name>
<gene>
    <name evidence="1" type="ORF">SAMN05216462_1162</name>
</gene>
<reference evidence="1 2" key="1">
    <citation type="submission" date="2016-10" db="EMBL/GenBank/DDBJ databases">
        <authorList>
            <person name="de Groot N.N."/>
        </authorList>
    </citation>
    <scope>NUCLEOTIDE SEQUENCE [LARGE SCALE GENOMIC DNA]</scope>
    <source>
        <strain evidence="1 2">D31d</strain>
    </source>
</reference>
<evidence type="ECO:0000313" key="2">
    <source>
        <dbReference type="Proteomes" id="UP000182257"/>
    </source>
</evidence>
<dbReference type="EMBL" id="FNRF01000002">
    <property type="protein sequence ID" value="SEA33817.1"/>
    <property type="molecule type" value="Genomic_DNA"/>
</dbReference>